<gene>
    <name evidence="1" type="ORF">FNU79_16365</name>
</gene>
<evidence type="ECO:0000313" key="2">
    <source>
        <dbReference type="Proteomes" id="UP000316092"/>
    </source>
</evidence>
<dbReference type="Gene3D" id="1.10.10.10">
    <property type="entry name" value="Winged helix-like DNA-binding domain superfamily/Winged helix DNA-binding domain"/>
    <property type="match status" value="1"/>
</dbReference>
<dbReference type="RefSeq" id="WP_143721870.1">
    <property type="nucleotide sequence ID" value="NZ_VKDB01000028.1"/>
</dbReference>
<name>A0A553UK79_9DEIO</name>
<dbReference type="Gene3D" id="1.25.40.10">
    <property type="entry name" value="Tetratricopeptide repeat domain"/>
    <property type="match status" value="1"/>
</dbReference>
<proteinExistence type="predicted"/>
<dbReference type="Pfam" id="PF13424">
    <property type="entry name" value="TPR_12"/>
    <property type="match status" value="1"/>
</dbReference>
<evidence type="ECO:0000313" key="1">
    <source>
        <dbReference type="EMBL" id="TSA80599.1"/>
    </source>
</evidence>
<keyword evidence="2" id="KW-1185">Reference proteome</keyword>
<sequence length="619" mass="68369">MSSPATAETSLIQVSPSDIRQEIGALREAGDLAAAAELLEDHVGKLMNLNDHAGAQALINSLPDVWVNPRVRAMYWLSQRKGGTREEAVQARQEAETAYEAGERNFRLIYFVADTRQLDGLDDLAMQVMLEGLQMELQPTDRMLLLHVYAATLLSLGEALAARGSAQEMLQLAQRNGKSRHVGIANALIAESYSHESNVAEAQRYFLRSLHILRRLGDQGQLVVHLNNYAQNLIDWGRPREAEQALAEARELPVRSTRHRGWLALSTAILHHQYGMHSAALASTAHAVALLCEAELPGSEITARLMGAERLAFDGQPHAAQEALQNAQARIGEDRRYQAQTYLTAGVLAWTKGDTVEAEQQFDRAQEMEHLLVTWDQARLPLYRIALARRGGQIPGTAALDAALETAHNDYPLVTDAPVMADTLRWLGEQPGWRERLEAVFSQPLEGTVAVRLELLGPLEVYAGRDVLRFPLKRAGELLAFLALHGPASRSDILNALFEARTDDKTTDNFKKTLRALRAVLEPLLPEGTEPVQLERQRYRLNPLLDVSVSWVPPSFPAPGVRQSGPIAVRGQFLAAARGEWVAEVRSEVHALLRAHLEQAAAEGNPTVQAVLRMVRALE</sequence>
<protein>
    <submittedName>
        <fullName evidence="1">Tetratricopeptide repeat protein</fullName>
    </submittedName>
</protein>
<dbReference type="EMBL" id="VKDB01000028">
    <property type="protein sequence ID" value="TSA80599.1"/>
    <property type="molecule type" value="Genomic_DNA"/>
</dbReference>
<dbReference type="Proteomes" id="UP000316092">
    <property type="component" value="Unassembled WGS sequence"/>
</dbReference>
<dbReference type="SUPFAM" id="SSF48452">
    <property type="entry name" value="TPR-like"/>
    <property type="match status" value="1"/>
</dbReference>
<dbReference type="InterPro" id="IPR011990">
    <property type="entry name" value="TPR-like_helical_dom_sf"/>
</dbReference>
<dbReference type="InterPro" id="IPR036388">
    <property type="entry name" value="WH-like_DNA-bd_sf"/>
</dbReference>
<reference evidence="1 2" key="1">
    <citation type="submission" date="2019-07" db="EMBL/GenBank/DDBJ databases">
        <title>Deinococcus detaillus sp. nov., isolated from humus soil in Antarctica.</title>
        <authorList>
            <person name="Zhang K."/>
        </authorList>
    </citation>
    <scope>NUCLEOTIDE SEQUENCE [LARGE SCALE GENOMIC DNA]</scope>
    <source>
        <strain evidence="1 2">H1</strain>
    </source>
</reference>
<dbReference type="OrthoDB" id="51149at2"/>
<organism evidence="1 2">
    <name type="scientific">Deinococcus detaillensis</name>
    <dbReference type="NCBI Taxonomy" id="2592048"/>
    <lineage>
        <taxon>Bacteria</taxon>
        <taxon>Thermotogati</taxon>
        <taxon>Deinococcota</taxon>
        <taxon>Deinococci</taxon>
        <taxon>Deinococcales</taxon>
        <taxon>Deinococcaceae</taxon>
        <taxon>Deinococcus</taxon>
    </lineage>
</organism>
<comment type="caution">
    <text evidence="1">The sequence shown here is derived from an EMBL/GenBank/DDBJ whole genome shotgun (WGS) entry which is preliminary data.</text>
</comment>
<dbReference type="AlphaFoldDB" id="A0A553UK79"/>
<accession>A0A553UK79</accession>